<evidence type="ECO:0000256" key="2">
    <source>
        <dbReference type="SAM" id="Phobius"/>
    </source>
</evidence>
<keyword evidence="2" id="KW-0812">Transmembrane</keyword>
<dbReference type="RefSeq" id="WP_344114040.1">
    <property type="nucleotide sequence ID" value="NZ_BAAANE010000007.1"/>
</dbReference>
<comment type="caution">
    <text evidence="3">The sequence shown here is derived from an EMBL/GenBank/DDBJ whole genome shotgun (WGS) entry which is preliminary data.</text>
</comment>
<keyword evidence="2" id="KW-0472">Membrane</keyword>
<feature type="region of interest" description="Disordered" evidence="1">
    <location>
        <begin position="157"/>
        <end position="188"/>
    </location>
</feature>
<dbReference type="EMBL" id="BAAANE010000007">
    <property type="protein sequence ID" value="GAA1649637.1"/>
    <property type="molecule type" value="Genomic_DNA"/>
</dbReference>
<gene>
    <name evidence="3" type="ORF">GCM10009744_46400</name>
</gene>
<feature type="compositionally biased region" description="Polar residues" evidence="1">
    <location>
        <begin position="157"/>
        <end position="170"/>
    </location>
</feature>
<sequence length="188" mass="17603">MSTPNQNPDDFAQIGSDEEVNAALTPKKTLNLPAATAVLAGVVVLAVGLAGGAGLHAAFASSSTTTTPQAGRGAGAGAAGGGYAGGFRGQGQGGGGQGGAPGSAAIGTVVSASSSQLVVKTQSGDVTIKLTGDTTIDITSKGSASDLKAGEQVVVNGQTSNGTLTASTVRQGGVAPGGGGRPGGTPSN</sequence>
<feature type="compositionally biased region" description="Gly residues" evidence="1">
    <location>
        <begin position="174"/>
        <end position="188"/>
    </location>
</feature>
<accession>A0ABN2FJA5</accession>
<reference evidence="3 4" key="1">
    <citation type="journal article" date="2019" name="Int. J. Syst. Evol. Microbiol.">
        <title>The Global Catalogue of Microorganisms (GCM) 10K type strain sequencing project: providing services to taxonomists for standard genome sequencing and annotation.</title>
        <authorList>
            <consortium name="The Broad Institute Genomics Platform"/>
            <consortium name="The Broad Institute Genome Sequencing Center for Infectious Disease"/>
            <person name="Wu L."/>
            <person name="Ma J."/>
        </authorList>
    </citation>
    <scope>NUCLEOTIDE SEQUENCE [LARGE SCALE GENOMIC DNA]</scope>
    <source>
        <strain evidence="3 4">JCM 14306</strain>
    </source>
</reference>
<evidence type="ECO:0000256" key="1">
    <source>
        <dbReference type="SAM" id="MobiDB-lite"/>
    </source>
</evidence>
<feature type="transmembrane region" description="Helical" evidence="2">
    <location>
        <begin position="34"/>
        <end position="59"/>
    </location>
</feature>
<evidence type="ECO:0000313" key="4">
    <source>
        <dbReference type="Proteomes" id="UP001501319"/>
    </source>
</evidence>
<proteinExistence type="predicted"/>
<protein>
    <recommendedName>
        <fullName evidence="5">DUF5666 domain-containing protein</fullName>
    </recommendedName>
</protein>
<keyword evidence="2" id="KW-1133">Transmembrane helix</keyword>
<keyword evidence="4" id="KW-1185">Reference proteome</keyword>
<name>A0ABN2FJA5_9ACTN</name>
<dbReference type="Proteomes" id="UP001501319">
    <property type="component" value="Unassembled WGS sequence"/>
</dbReference>
<evidence type="ECO:0008006" key="5">
    <source>
        <dbReference type="Google" id="ProtNLM"/>
    </source>
</evidence>
<organism evidence="3 4">
    <name type="scientific">Kribbella alba</name>
    <dbReference type="NCBI Taxonomy" id="190197"/>
    <lineage>
        <taxon>Bacteria</taxon>
        <taxon>Bacillati</taxon>
        <taxon>Actinomycetota</taxon>
        <taxon>Actinomycetes</taxon>
        <taxon>Propionibacteriales</taxon>
        <taxon>Kribbellaceae</taxon>
        <taxon>Kribbella</taxon>
    </lineage>
</organism>
<evidence type="ECO:0000313" key="3">
    <source>
        <dbReference type="EMBL" id="GAA1649637.1"/>
    </source>
</evidence>